<dbReference type="Proteomes" id="UP000325081">
    <property type="component" value="Unassembled WGS sequence"/>
</dbReference>
<accession>A0A5A7NWP1</accession>
<dbReference type="AlphaFoldDB" id="A0A5A7NWP1"/>
<proteinExistence type="predicted"/>
<organism evidence="1 2">
    <name type="scientific">Striga asiatica</name>
    <name type="common">Asiatic witchweed</name>
    <name type="synonym">Buchnera asiatica</name>
    <dbReference type="NCBI Taxonomy" id="4170"/>
    <lineage>
        <taxon>Eukaryota</taxon>
        <taxon>Viridiplantae</taxon>
        <taxon>Streptophyta</taxon>
        <taxon>Embryophyta</taxon>
        <taxon>Tracheophyta</taxon>
        <taxon>Spermatophyta</taxon>
        <taxon>Magnoliopsida</taxon>
        <taxon>eudicotyledons</taxon>
        <taxon>Gunneridae</taxon>
        <taxon>Pentapetalae</taxon>
        <taxon>asterids</taxon>
        <taxon>lamiids</taxon>
        <taxon>Lamiales</taxon>
        <taxon>Orobanchaceae</taxon>
        <taxon>Buchnereae</taxon>
        <taxon>Striga</taxon>
    </lineage>
</organism>
<evidence type="ECO:0000313" key="2">
    <source>
        <dbReference type="Proteomes" id="UP000325081"/>
    </source>
</evidence>
<dbReference type="OrthoDB" id="10594049at2759"/>
<keyword evidence="2" id="KW-1185">Reference proteome</keyword>
<gene>
    <name evidence="1" type="ORF">STAS_00455</name>
</gene>
<name>A0A5A7NWP1_STRAF</name>
<evidence type="ECO:0000313" key="1">
    <source>
        <dbReference type="EMBL" id="GER24913.1"/>
    </source>
</evidence>
<protein>
    <submittedName>
        <fullName evidence="1">Ankyrin repeat family protein</fullName>
    </submittedName>
</protein>
<reference evidence="2" key="1">
    <citation type="journal article" date="2019" name="Curr. Biol.">
        <title>Genome Sequence of Striga asiatica Provides Insight into the Evolution of Plant Parasitism.</title>
        <authorList>
            <person name="Yoshida S."/>
            <person name="Kim S."/>
            <person name="Wafula E.K."/>
            <person name="Tanskanen J."/>
            <person name="Kim Y.M."/>
            <person name="Honaas L."/>
            <person name="Yang Z."/>
            <person name="Spallek T."/>
            <person name="Conn C.E."/>
            <person name="Ichihashi Y."/>
            <person name="Cheong K."/>
            <person name="Cui S."/>
            <person name="Der J.P."/>
            <person name="Gundlach H."/>
            <person name="Jiao Y."/>
            <person name="Hori C."/>
            <person name="Ishida J.K."/>
            <person name="Kasahara H."/>
            <person name="Kiba T."/>
            <person name="Kim M.S."/>
            <person name="Koo N."/>
            <person name="Laohavisit A."/>
            <person name="Lee Y.H."/>
            <person name="Lumba S."/>
            <person name="McCourt P."/>
            <person name="Mortimer J.C."/>
            <person name="Mutuku J.M."/>
            <person name="Nomura T."/>
            <person name="Sasaki-Sekimoto Y."/>
            <person name="Seto Y."/>
            <person name="Wang Y."/>
            <person name="Wakatake T."/>
            <person name="Sakakibara H."/>
            <person name="Demura T."/>
            <person name="Yamaguchi S."/>
            <person name="Yoneyama K."/>
            <person name="Manabe R.I."/>
            <person name="Nelson D.C."/>
            <person name="Schulman A.H."/>
            <person name="Timko M.P."/>
            <person name="dePamphilis C.W."/>
            <person name="Choi D."/>
            <person name="Shirasu K."/>
        </authorList>
    </citation>
    <scope>NUCLEOTIDE SEQUENCE [LARGE SCALE GENOMIC DNA]</scope>
    <source>
        <strain evidence="2">cv. UVA1</strain>
    </source>
</reference>
<comment type="caution">
    <text evidence="1">The sequence shown here is derived from an EMBL/GenBank/DDBJ whole genome shotgun (WGS) entry which is preliminary data.</text>
</comment>
<dbReference type="EMBL" id="BKCP01000001">
    <property type="protein sequence ID" value="GER24913.1"/>
    <property type="molecule type" value="Genomic_DNA"/>
</dbReference>
<sequence length="234" mass="26005">MFLVKCTVILGTQSNQTQGPVHGSGVRRYLSFQQLLKASSLRNENGRSVIHVAISSSQPEAQSITYLLGAVEFQPFELSIPFICEFMLLCVMVSSILQFREALWLVDLSCDREGWVPLHSACGCYHNFHKKEPDCETHPTTASSDSSVKKRLNFDSQQSSLPTSSTPLTQVSYSKFAGVTIESWLETGTVTAGSTVYNSLTSVALEVAISELPEMQLVYKYVLKNDVLQFFFPK</sequence>